<keyword evidence="3" id="KW-1133">Transmembrane helix</keyword>
<dbReference type="AlphaFoldDB" id="A0A427YFL1"/>
<reference evidence="5 6" key="1">
    <citation type="submission" date="2018-11" db="EMBL/GenBank/DDBJ databases">
        <title>Genome sequence of Saitozyma podzolica DSM 27192.</title>
        <authorList>
            <person name="Aliyu H."/>
            <person name="Gorte O."/>
            <person name="Ochsenreither K."/>
        </authorList>
    </citation>
    <scope>NUCLEOTIDE SEQUENCE [LARGE SCALE GENOMIC DNA]</scope>
    <source>
        <strain evidence="5 6">DSM 27192</strain>
    </source>
</reference>
<sequence length="178" mass="18822">MVMFMSIFGQFSESGLGYFNTVIYGSLVYSSSATQLGLNLGAQFVSAFSALNGAALIDPMPRIKVLTFGTLGQAGLLAINAALSLKWTQQRTNTAGAVVNPNLGLGQGVLASYYLFNSLNSFTYSPLQSVYLSENLETTTRAKGLGLSGVIPGLVGFINTYAGPIGLKNIKNNDVWDS</sequence>
<dbReference type="EMBL" id="RSCD01000012">
    <property type="protein sequence ID" value="RSH89850.1"/>
    <property type="molecule type" value="Genomic_DNA"/>
</dbReference>
<protein>
    <recommendedName>
        <fullName evidence="7">Major facilitator superfamily (MFS) profile domain-containing protein</fullName>
    </recommendedName>
</protein>
<proteinExistence type="predicted"/>
<dbReference type="OrthoDB" id="6133115at2759"/>
<dbReference type="InterPro" id="IPR005828">
    <property type="entry name" value="MFS_sugar_transport-like"/>
</dbReference>
<accession>A0A427YFL1</accession>
<organism evidence="5 6">
    <name type="scientific">Saitozyma podzolica</name>
    <dbReference type="NCBI Taxonomy" id="1890683"/>
    <lineage>
        <taxon>Eukaryota</taxon>
        <taxon>Fungi</taxon>
        <taxon>Dikarya</taxon>
        <taxon>Basidiomycota</taxon>
        <taxon>Agaricomycotina</taxon>
        <taxon>Tremellomycetes</taxon>
        <taxon>Tremellales</taxon>
        <taxon>Trimorphomycetaceae</taxon>
        <taxon>Saitozyma</taxon>
    </lineage>
</organism>
<dbReference type="Proteomes" id="UP000279259">
    <property type="component" value="Unassembled WGS sequence"/>
</dbReference>
<dbReference type="PANTHER" id="PTHR48022">
    <property type="entry name" value="PLASTIDIC GLUCOSE TRANSPORTER 4"/>
    <property type="match status" value="1"/>
</dbReference>
<dbReference type="Pfam" id="PF00083">
    <property type="entry name" value="Sugar_tr"/>
    <property type="match status" value="1"/>
</dbReference>
<dbReference type="Gene3D" id="1.20.1250.20">
    <property type="entry name" value="MFS general substrate transporter like domains"/>
    <property type="match status" value="1"/>
</dbReference>
<keyword evidence="2" id="KW-0812">Transmembrane</keyword>
<gene>
    <name evidence="5" type="ORF">EHS25_001836</name>
</gene>
<keyword evidence="4" id="KW-0472">Membrane</keyword>
<evidence type="ECO:0000256" key="4">
    <source>
        <dbReference type="ARBA" id="ARBA00023136"/>
    </source>
</evidence>
<evidence type="ECO:0000256" key="2">
    <source>
        <dbReference type="ARBA" id="ARBA00022692"/>
    </source>
</evidence>
<evidence type="ECO:0000256" key="1">
    <source>
        <dbReference type="ARBA" id="ARBA00004141"/>
    </source>
</evidence>
<comment type="subcellular location">
    <subcellularLocation>
        <location evidence="1">Membrane</location>
        <topology evidence="1">Multi-pass membrane protein</topology>
    </subcellularLocation>
</comment>
<evidence type="ECO:0000313" key="6">
    <source>
        <dbReference type="Proteomes" id="UP000279259"/>
    </source>
</evidence>
<dbReference type="GO" id="GO:0016020">
    <property type="term" value="C:membrane"/>
    <property type="evidence" value="ECO:0007669"/>
    <property type="project" value="UniProtKB-SubCell"/>
</dbReference>
<dbReference type="InterPro" id="IPR050360">
    <property type="entry name" value="MFS_Sugar_Transporters"/>
</dbReference>
<evidence type="ECO:0008006" key="7">
    <source>
        <dbReference type="Google" id="ProtNLM"/>
    </source>
</evidence>
<evidence type="ECO:0000256" key="3">
    <source>
        <dbReference type="ARBA" id="ARBA00022989"/>
    </source>
</evidence>
<name>A0A427YFL1_9TREE</name>
<dbReference type="SUPFAM" id="SSF103473">
    <property type="entry name" value="MFS general substrate transporter"/>
    <property type="match status" value="1"/>
</dbReference>
<dbReference type="InterPro" id="IPR036259">
    <property type="entry name" value="MFS_trans_sf"/>
</dbReference>
<dbReference type="PANTHER" id="PTHR48022:SF36">
    <property type="entry name" value="LACTOSE PERMEASE, PUTATIVE (AFU_ORTHOLOGUE AFUA_1G17310)-RELATED"/>
    <property type="match status" value="1"/>
</dbReference>
<evidence type="ECO:0000313" key="5">
    <source>
        <dbReference type="EMBL" id="RSH89850.1"/>
    </source>
</evidence>
<keyword evidence="6" id="KW-1185">Reference proteome</keyword>
<comment type="caution">
    <text evidence="5">The sequence shown here is derived from an EMBL/GenBank/DDBJ whole genome shotgun (WGS) entry which is preliminary data.</text>
</comment>
<dbReference type="GO" id="GO:0005351">
    <property type="term" value="F:carbohydrate:proton symporter activity"/>
    <property type="evidence" value="ECO:0007669"/>
    <property type="project" value="TreeGrafter"/>
</dbReference>